<accession>A0ABM7WZF6</accession>
<keyword evidence="10" id="KW-1185">Reference proteome</keyword>
<feature type="compositionally biased region" description="Acidic residues" evidence="6">
    <location>
        <begin position="546"/>
        <end position="555"/>
    </location>
</feature>
<name>A0ABM7WZF6_9BACT</name>
<dbReference type="SMART" id="SM00382">
    <property type="entry name" value="AAA"/>
    <property type="match status" value="1"/>
</dbReference>
<dbReference type="Pfam" id="PF00498">
    <property type="entry name" value="FHA"/>
    <property type="match status" value="2"/>
</dbReference>
<evidence type="ECO:0000256" key="6">
    <source>
        <dbReference type="SAM" id="MobiDB-lite"/>
    </source>
</evidence>
<evidence type="ECO:0000256" key="4">
    <source>
        <dbReference type="ARBA" id="ARBA00023125"/>
    </source>
</evidence>
<keyword evidence="3" id="KW-0805">Transcription regulation</keyword>
<evidence type="ECO:0008006" key="11">
    <source>
        <dbReference type="Google" id="ProtNLM"/>
    </source>
</evidence>
<dbReference type="CDD" id="cd00009">
    <property type="entry name" value="AAA"/>
    <property type="match status" value="1"/>
</dbReference>
<dbReference type="PROSITE" id="PS50045">
    <property type="entry name" value="SIGMA54_INTERACT_4"/>
    <property type="match status" value="1"/>
</dbReference>
<dbReference type="InterPro" id="IPR000253">
    <property type="entry name" value="FHA_dom"/>
</dbReference>
<dbReference type="EMBL" id="AP025591">
    <property type="protein sequence ID" value="BDG04917.1"/>
    <property type="molecule type" value="Genomic_DNA"/>
</dbReference>
<dbReference type="Gene3D" id="1.10.8.60">
    <property type="match status" value="1"/>
</dbReference>
<dbReference type="PROSITE" id="PS00688">
    <property type="entry name" value="SIGMA54_INTERACT_3"/>
    <property type="match status" value="1"/>
</dbReference>
<organism evidence="9 10">
    <name type="scientific">Anaeromyxobacter oryzae</name>
    <dbReference type="NCBI Taxonomy" id="2918170"/>
    <lineage>
        <taxon>Bacteria</taxon>
        <taxon>Pseudomonadati</taxon>
        <taxon>Myxococcota</taxon>
        <taxon>Myxococcia</taxon>
        <taxon>Myxococcales</taxon>
        <taxon>Cystobacterineae</taxon>
        <taxon>Anaeromyxobacteraceae</taxon>
        <taxon>Anaeromyxobacter</taxon>
    </lineage>
</organism>
<dbReference type="InterPro" id="IPR002078">
    <property type="entry name" value="Sigma_54_int"/>
</dbReference>
<dbReference type="InterPro" id="IPR027417">
    <property type="entry name" value="P-loop_NTPase"/>
</dbReference>
<dbReference type="SUPFAM" id="SSF49879">
    <property type="entry name" value="SMAD/FHA domain"/>
    <property type="match status" value="2"/>
</dbReference>
<evidence type="ECO:0000259" key="8">
    <source>
        <dbReference type="PROSITE" id="PS50045"/>
    </source>
</evidence>
<evidence type="ECO:0000256" key="3">
    <source>
        <dbReference type="ARBA" id="ARBA00023015"/>
    </source>
</evidence>
<feature type="domain" description="FHA" evidence="7">
    <location>
        <begin position="142"/>
        <end position="191"/>
    </location>
</feature>
<evidence type="ECO:0000256" key="5">
    <source>
        <dbReference type="ARBA" id="ARBA00023163"/>
    </source>
</evidence>
<keyword evidence="4" id="KW-0238">DNA-binding</keyword>
<keyword evidence="1" id="KW-0547">Nucleotide-binding</keyword>
<evidence type="ECO:0000313" key="10">
    <source>
        <dbReference type="Proteomes" id="UP001162891"/>
    </source>
</evidence>
<feature type="domain" description="Sigma-54 factor interaction" evidence="8">
    <location>
        <begin position="228"/>
        <end position="455"/>
    </location>
</feature>
<dbReference type="InterPro" id="IPR003593">
    <property type="entry name" value="AAA+_ATPase"/>
</dbReference>
<gene>
    <name evidence="9" type="ORF">AMOR_39130</name>
</gene>
<evidence type="ECO:0000256" key="2">
    <source>
        <dbReference type="ARBA" id="ARBA00022840"/>
    </source>
</evidence>
<dbReference type="SUPFAM" id="SSF46689">
    <property type="entry name" value="Homeodomain-like"/>
    <property type="match status" value="1"/>
</dbReference>
<reference evidence="10" key="1">
    <citation type="journal article" date="2022" name="Int. J. Syst. Evol. Microbiol.">
        <title>Anaeromyxobacter oryzae sp. nov., Anaeromyxobacter diazotrophicus sp. nov. and Anaeromyxobacter paludicola sp. nov., isolated from paddy soils.</title>
        <authorList>
            <person name="Itoh H."/>
            <person name="Xu Z."/>
            <person name="Mise K."/>
            <person name="Masuda Y."/>
            <person name="Ushijima N."/>
            <person name="Hayakawa C."/>
            <person name="Shiratori Y."/>
            <person name="Senoo K."/>
        </authorList>
    </citation>
    <scope>NUCLEOTIDE SEQUENCE [LARGE SCALE GENOMIC DNA]</scope>
    <source>
        <strain evidence="10">Red232</strain>
    </source>
</reference>
<dbReference type="CDD" id="cd00060">
    <property type="entry name" value="FHA"/>
    <property type="match status" value="2"/>
</dbReference>
<keyword evidence="5" id="KW-0804">Transcription</keyword>
<dbReference type="Gene3D" id="1.10.10.60">
    <property type="entry name" value="Homeodomain-like"/>
    <property type="match status" value="1"/>
</dbReference>
<dbReference type="SMART" id="SM00240">
    <property type="entry name" value="FHA"/>
    <property type="match status" value="2"/>
</dbReference>
<evidence type="ECO:0000313" key="9">
    <source>
        <dbReference type="EMBL" id="BDG04917.1"/>
    </source>
</evidence>
<evidence type="ECO:0000256" key="1">
    <source>
        <dbReference type="ARBA" id="ARBA00022741"/>
    </source>
</evidence>
<dbReference type="InterPro" id="IPR058031">
    <property type="entry name" value="AAA_lid_NorR"/>
</dbReference>
<protein>
    <recommendedName>
        <fullName evidence="11">FHA domain-containing protein</fullName>
    </recommendedName>
</protein>
<dbReference type="SUPFAM" id="SSF52540">
    <property type="entry name" value="P-loop containing nucleoside triphosphate hydrolases"/>
    <property type="match status" value="1"/>
</dbReference>
<dbReference type="Gene3D" id="2.60.200.20">
    <property type="match status" value="2"/>
</dbReference>
<dbReference type="Proteomes" id="UP001162891">
    <property type="component" value="Chromosome"/>
</dbReference>
<sequence length="555" mass="59990">MPELAFFRHGEELLRVALGDRTAIGRAPDCDVSLPDPALSRVHAVVERRGDAFHLVDRSGRGTRVGGADVPEARLDDGAEIGLGTWRALFRAAVADGGDETRLSGGTEVRAAPGASAPIPAARLRVRAGGRERTVPVTSAGVIVGKEPTCDAPVDDPFVSARHLRIAPQAGRWHLVDLGSTNGTFISGARVAQAELPFGVTVTLGDAELVLEPRDAPEPPRAEAFEGMISRDPGMRQVFELVERVGASDAAVTILGETGTGKELVARALHARSTRRDAPFIPVNCSAIAETLIESELFGHEKGAFSGAERLRKGAFEEADRGTIFLDEIGELPLDLQPKLLRVLELGEVKRVGASRPLQVSVRIVAATHRDLRAQVRAGKFREDLFYRLCVVPITVPPLRRRRGDVRALAEAFLARAAPRGVAVRFTDEALAKLEGYDWPGNVRQLRNVVQRALLFRGEGQHVPASAITFEDTRAAPGDTGDDDTLYVRGLTLEEIEREAIRLSLRRNRGKRAAVVKELQIAKSTVMKRIGQWGLHEEGRAPGDAAELEDDPADA</sequence>
<dbReference type="InterPro" id="IPR025944">
    <property type="entry name" value="Sigma_54_int_dom_CS"/>
</dbReference>
<dbReference type="PANTHER" id="PTHR32071:SF117">
    <property type="entry name" value="PTS-DEPENDENT DIHYDROXYACETONE KINASE OPERON REGULATORY PROTEIN-RELATED"/>
    <property type="match status" value="1"/>
</dbReference>
<dbReference type="PROSITE" id="PS50006">
    <property type="entry name" value="FHA_DOMAIN"/>
    <property type="match status" value="2"/>
</dbReference>
<proteinExistence type="predicted"/>
<dbReference type="InterPro" id="IPR008984">
    <property type="entry name" value="SMAD_FHA_dom_sf"/>
</dbReference>
<dbReference type="RefSeq" id="WP_248353431.1">
    <property type="nucleotide sequence ID" value="NZ_AP025591.1"/>
</dbReference>
<keyword evidence="2" id="KW-0067">ATP-binding</keyword>
<dbReference type="InterPro" id="IPR009057">
    <property type="entry name" value="Homeodomain-like_sf"/>
</dbReference>
<dbReference type="Gene3D" id="3.40.50.300">
    <property type="entry name" value="P-loop containing nucleotide triphosphate hydrolases"/>
    <property type="match status" value="1"/>
</dbReference>
<evidence type="ECO:0000259" key="7">
    <source>
        <dbReference type="PROSITE" id="PS50006"/>
    </source>
</evidence>
<feature type="region of interest" description="Disordered" evidence="6">
    <location>
        <begin position="534"/>
        <end position="555"/>
    </location>
</feature>
<dbReference type="Pfam" id="PF00158">
    <property type="entry name" value="Sigma54_activat"/>
    <property type="match status" value="1"/>
</dbReference>
<feature type="domain" description="FHA" evidence="7">
    <location>
        <begin position="22"/>
        <end position="70"/>
    </location>
</feature>
<dbReference type="Pfam" id="PF25601">
    <property type="entry name" value="AAA_lid_14"/>
    <property type="match status" value="1"/>
</dbReference>
<dbReference type="PANTHER" id="PTHR32071">
    <property type="entry name" value="TRANSCRIPTIONAL REGULATORY PROTEIN"/>
    <property type="match status" value="1"/>
</dbReference>